<dbReference type="CDD" id="cd06261">
    <property type="entry name" value="TM_PBP2"/>
    <property type="match status" value="1"/>
</dbReference>
<feature type="transmembrane region" description="Helical" evidence="7">
    <location>
        <begin position="244"/>
        <end position="265"/>
    </location>
</feature>
<dbReference type="Pfam" id="PF00528">
    <property type="entry name" value="BPD_transp_1"/>
    <property type="match status" value="1"/>
</dbReference>
<keyword evidence="3" id="KW-1003">Cell membrane</keyword>
<dbReference type="EMBL" id="JBHSAM010000028">
    <property type="protein sequence ID" value="MFC4101250.1"/>
    <property type="molecule type" value="Genomic_DNA"/>
</dbReference>
<evidence type="ECO:0000256" key="5">
    <source>
        <dbReference type="ARBA" id="ARBA00022989"/>
    </source>
</evidence>
<comment type="similarity">
    <text evidence="7">Belongs to the binding-protein-dependent transport system permease family.</text>
</comment>
<evidence type="ECO:0000259" key="8">
    <source>
        <dbReference type="PROSITE" id="PS50928"/>
    </source>
</evidence>
<keyword evidence="2 7" id="KW-0813">Transport</keyword>
<dbReference type="InterPro" id="IPR000515">
    <property type="entry name" value="MetI-like"/>
</dbReference>
<dbReference type="InterPro" id="IPR035906">
    <property type="entry name" value="MetI-like_sf"/>
</dbReference>
<evidence type="ECO:0000256" key="4">
    <source>
        <dbReference type="ARBA" id="ARBA00022692"/>
    </source>
</evidence>
<feature type="transmembrane region" description="Helical" evidence="7">
    <location>
        <begin position="77"/>
        <end position="98"/>
    </location>
</feature>
<comment type="caution">
    <text evidence="9">The sequence shown here is derived from an EMBL/GenBank/DDBJ whole genome shotgun (WGS) entry which is preliminary data.</text>
</comment>
<feature type="transmembrane region" description="Helical" evidence="7">
    <location>
        <begin position="144"/>
        <end position="164"/>
    </location>
</feature>
<keyword evidence="6 7" id="KW-0472">Membrane</keyword>
<dbReference type="Gene3D" id="1.10.3720.10">
    <property type="entry name" value="MetI-like"/>
    <property type="match status" value="1"/>
</dbReference>
<feature type="transmembrane region" description="Helical" evidence="7">
    <location>
        <begin position="110"/>
        <end position="132"/>
    </location>
</feature>
<organism evidence="9 10">
    <name type="scientific">Paenibacillus xanthanilyticus</name>
    <dbReference type="NCBI Taxonomy" id="1783531"/>
    <lineage>
        <taxon>Bacteria</taxon>
        <taxon>Bacillati</taxon>
        <taxon>Bacillota</taxon>
        <taxon>Bacilli</taxon>
        <taxon>Bacillales</taxon>
        <taxon>Paenibacillaceae</taxon>
        <taxon>Paenibacillus</taxon>
    </lineage>
</organism>
<dbReference type="Proteomes" id="UP001595715">
    <property type="component" value="Unassembled WGS sequence"/>
</dbReference>
<evidence type="ECO:0000256" key="1">
    <source>
        <dbReference type="ARBA" id="ARBA00004651"/>
    </source>
</evidence>
<dbReference type="PANTHER" id="PTHR32243:SF34">
    <property type="entry name" value="GALACTOOLIGOSACCHARIDES TRANSPORT SYSTEM PERMEASE PROTEIN GANQ"/>
    <property type="match status" value="1"/>
</dbReference>
<keyword evidence="5 7" id="KW-1133">Transmembrane helix</keyword>
<dbReference type="PROSITE" id="PS50928">
    <property type="entry name" value="ABC_TM1"/>
    <property type="match status" value="1"/>
</dbReference>
<keyword evidence="10" id="KW-1185">Reference proteome</keyword>
<name>A0ABV8K5E9_9BACL</name>
<dbReference type="SUPFAM" id="SSF161098">
    <property type="entry name" value="MetI-like"/>
    <property type="match status" value="1"/>
</dbReference>
<accession>A0ABV8K5E9</accession>
<sequence>MRHSFKSKLEVAGIYMVVLFMVVIIAYPLLWAFSISLNPGSSLFSAKLIPDNWSLANYEYLFKDPRSDYVLWYKNTLIIAFINAAASVALVSIVAYVFSRFQFVGRKNGILLFLVLQIFPVLMGMVAIYLLLNLVHLFDTFAGLILIYVIGGLPMNVFLVKGYMDTLPRDLDESAKIDGASSLTIFFRILMPLASPIMAVVGLFTFMAPFMDFLTPRIILRTPEKFTLALGLYNLVNDKFANSFTIFAAGTFLIAIPIATVFLFLQRYLISGLAEGGSKG</sequence>
<proteinExistence type="inferred from homology"/>
<feature type="transmembrane region" description="Helical" evidence="7">
    <location>
        <begin position="185"/>
        <end position="207"/>
    </location>
</feature>
<feature type="transmembrane region" description="Helical" evidence="7">
    <location>
        <begin position="12"/>
        <end position="33"/>
    </location>
</feature>
<evidence type="ECO:0000256" key="6">
    <source>
        <dbReference type="ARBA" id="ARBA00023136"/>
    </source>
</evidence>
<comment type="subcellular location">
    <subcellularLocation>
        <location evidence="1 7">Cell membrane</location>
        <topology evidence="1 7">Multi-pass membrane protein</topology>
    </subcellularLocation>
</comment>
<evidence type="ECO:0000256" key="3">
    <source>
        <dbReference type="ARBA" id="ARBA00022475"/>
    </source>
</evidence>
<gene>
    <name evidence="9" type="ORF">ACFOZ8_16540</name>
</gene>
<dbReference type="RefSeq" id="WP_377719870.1">
    <property type="nucleotide sequence ID" value="NZ_JBHSAM010000028.1"/>
</dbReference>
<evidence type="ECO:0000313" key="9">
    <source>
        <dbReference type="EMBL" id="MFC4101250.1"/>
    </source>
</evidence>
<evidence type="ECO:0000256" key="2">
    <source>
        <dbReference type="ARBA" id="ARBA00022448"/>
    </source>
</evidence>
<reference evidence="10" key="1">
    <citation type="journal article" date="2019" name="Int. J. Syst. Evol. Microbiol.">
        <title>The Global Catalogue of Microorganisms (GCM) 10K type strain sequencing project: providing services to taxonomists for standard genome sequencing and annotation.</title>
        <authorList>
            <consortium name="The Broad Institute Genomics Platform"/>
            <consortium name="The Broad Institute Genome Sequencing Center for Infectious Disease"/>
            <person name="Wu L."/>
            <person name="Ma J."/>
        </authorList>
    </citation>
    <scope>NUCLEOTIDE SEQUENCE [LARGE SCALE GENOMIC DNA]</scope>
    <source>
        <strain evidence="10">IBRC-M 10987</strain>
    </source>
</reference>
<evidence type="ECO:0000256" key="7">
    <source>
        <dbReference type="RuleBase" id="RU363032"/>
    </source>
</evidence>
<protein>
    <submittedName>
        <fullName evidence="9">Sugar ABC transporter permease</fullName>
    </submittedName>
</protein>
<keyword evidence="4 7" id="KW-0812">Transmembrane</keyword>
<dbReference type="PANTHER" id="PTHR32243">
    <property type="entry name" value="MALTOSE TRANSPORT SYSTEM PERMEASE-RELATED"/>
    <property type="match status" value="1"/>
</dbReference>
<feature type="domain" description="ABC transmembrane type-1" evidence="8">
    <location>
        <begin position="73"/>
        <end position="265"/>
    </location>
</feature>
<dbReference type="InterPro" id="IPR050901">
    <property type="entry name" value="BP-dep_ABC_trans_perm"/>
</dbReference>
<evidence type="ECO:0000313" key="10">
    <source>
        <dbReference type="Proteomes" id="UP001595715"/>
    </source>
</evidence>